<dbReference type="Pfam" id="PF00561">
    <property type="entry name" value="Abhydrolase_1"/>
    <property type="match status" value="1"/>
</dbReference>
<evidence type="ECO:0000256" key="2">
    <source>
        <dbReference type="ARBA" id="ARBA00022801"/>
    </source>
</evidence>
<organism evidence="5 6">
    <name type="scientific">Schizophyllum amplum</name>
    <dbReference type="NCBI Taxonomy" id="97359"/>
    <lineage>
        <taxon>Eukaryota</taxon>
        <taxon>Fungi</taxon>
        <taxon>Dikarya</taxon>
        <taxon>Basidiomycota</taxon>
        <taxon>Agaricomycotina</taxon>
        <taxon>Agaricomycetes</taxon>
        <taxon>Agaricomycetidae</taxon>
        <taxon>Agaricales</taxon>
        <taxon>Schizophyllaceae</taxon>
        <taxon>Schizophyllum</taxon>
    </lineage>
</organism>
<evidence type="ECO:0000259" key="4">
    <source>
        <dbReference type="Pfam" id="PF00561"/>
    </source>
</evidence>
<dbReference type="PANTHER" id="PTHR43248:SF2">
    <property type="entry name" value="PROLYL AMINOPEPTIDASE"/>
    <property type="match status" value="1"/>
</dbReference>
<comment type="similarity">
    <text evidence="1">Belongs to the peptidase S33 family.</text>
</comment>
<proteinExistence type="inferred from homology"/>
<dbReference type="PANTHER" id="PTHR43248">
    <property type="entry name" value="2-SUCCINYL-6-HYDROXY-2,4-CYCLOHEXADIENE-1-CARBOXYLATE SYNTHASE"/>
    <property type="match status" value="1"/>
</dbReference>
<dbReference type="STRING" id="97359.A0A550C1B2"/>
<comment type="caution">
    <text evidence="5">The sequence shown here is derived from an EMBL/GenBank/DDBJ whole genome shotgun (WGS) entry which is preliminary data.</text>
</comment>
<dbReference type="GO" id="GO:0008233">
    <property type="term" value="F:peptidase activity"/>
    <property type="evidence" value="ECO:0007669"/>
    <property type="project" value="InterPro"/>
</dbReference>
<name>A0A550C1B2_9AGAR</name>
<evidence type="ECO:0000256" key="1">
    <source>
        <dbReference type="ARBA" id="ARBA00010088"/>
    </source>
</evidence>
<dbReference type="GO" id="GO:0006508">
    <property type="term" value="P:proteolysis"/>
    <property type="evidence" value="ECO:0007669"/>
    <property type="project" value="InterPro"/>
</dbReference>
<evidence type="ECO:0000313" key="6">
    <source>
        <dbReference type="Proteomes" id="UP000320762"/>
    </source>
</evidence>
<dbReference type="OrthoDB" id="1898734at2759"/>
<gene>
    <name evidence="5" type="ORF">BD626DRAFT_510752</name>
</gene>
<dbReference type="PRINTS" id="PR00793">
    <property type="entry name" value="PROAMNOPTASE"/>
</dbReference>
<feature type="compositionally biased region" description="Basic and acidic residues" evidence="3">
    <location>
        <begin position="1"/>
        <end position="11"/>
    </location>
</feature>
<keyword evidence="6" id="KW-1185">Reference proteome</keyword>
<dbReference type="InterPro" id="IPR051601">
    <property type="entry name" value="Serine_prot/Carboxylest_S33"/>
</dbReference>
<sequence>MTNSERLHRGEITLSSSTSTSPGSQDMPPAAMPPIPASTVREDDSETYIISDGVKVVERYFTLPLDYACPEGPKIRVFARNMMSAEKAKTAEEQAELPYLVYLQGGPGFECDMGSVSGVAAEIHKHGYQTLWLDQRGTGLSTPLSAEVLEGKNDAEIANYCKHFRADNIVRDCEAIREILLGHKEDLEERKWTIMGQSFGGFCSFTYLSFYPDSLKEVFITGGIAPLLLDDPVGNYEATSKRVVERNKIYYEKYPQDIKRVRVILRYLETNTVTLPNGGRLSVKRFQMLGIGFGMKGGIDDVHQLVLRATNDLEVHGKLTYNLLNRVQESHSFDQNPIYCILHEPIYCSGKPAKWAASRVLASKPQFLWTEIKDQNDEPVYFTGEMILPEMLDDFVNLRPLKGAAQLLADFEDWPALYDRERLAKNTVKVTAATYYSDMYVPFDLAQDVVEAVPNIEQWITNQHFHSALRNDTKGVIDTLFRLSKRERD</sequence>
<dbReference type="EMBL" id="VDMD01000034">
    <property type="protein sequence ID" value="TRM58589.1"/>
    <property type="molecule type" value="Genomic_DNA"/>
</dbReference>
<dbReference type="Gene3D" id="3.40.50.1820">
    <property type="entry name" value="alpha/beta hydrolase"/>
    <property type="match status" value="1"/>
</dbReference>
<dbReference type="InterPro" id="IPR029058">
    <property type="entry name" value="AB_hydrolase_fold"/>
</dbReference>
<dbReference type="SUPFAM" id="SSF53474">
    <property type="entry name" value="alpha/beta-Hydrolases"/>
    <property type="match status" value="1"/>
</dbReference>
<accession>A0A550C1B2</accession>
<feature type="domain" description="AB hydrolase-1" evidence="4">
    <location>
        <begin position="99"/>
        <end position="230"/>
    </location>
</feature>
<dbReference type="AlphaFoldDB" id="A0A550C1B2"/>
<reference evidence="5 6" key="1">
    <citation type="journal article" date="2019" name="New Phytol.">
        <title>Comparative genomics reveals unique wood-decay strategies and fruiting body development in the Schizophyllaceae.</title>
        <authorList>
            <person name="Almasi E."/>
            <person name="Sahu N."/>
            <person name="Krizsan K."/>
            <person name="Balint B."/>
            <person name="Kovacs G.M."/>
            <person name="Kiss B."/>
            <person name="Cseklye J."/>
            <person name="Drula E."/>
            <person name="Henrissat B."/>
            <person name="Nagy I."/>
            <person name="Chovatia M."/>
            <person name="Adam C."/>
            <person name="LaButti K."/>
            <person name="Lipzen A."/>
            <person name="Riley R."/>
            <person name="Grigoriev I.V."/>
            <person name="Nagy L.G."/>
        </authorList>
    </citation>
    <scope>NUCLEOTIDE SEQUENCE [LARGE SCALE GENOMIC DNA]</scope>
    <source>
        <strain evidence="5 6">NL-1724</strain>
    </source>
</reference>
<dbReference type="Proteomes" id="UP000320762">
    <property type="component" value="Unassembled WGS sequence"/>
</dbReference>
<feature type="region of interest" description="Disordered" evidence="3">
    <location>
        <begin position="1"/>
        <end position="43"/>
    </location>
</feature>
<evidence type="ECO:0000313" key="5">
    <source>
        <dbReference type="EMBL" id="TRM58589.1"/>
    </source>
</evidence>
<keyword evidence="2 5" id="KW-0378">Hydrolase</keyword>
<dbReference type="InterPro" id="IPR000073">
    <property type="entry name" value="AB_hydrolase_1"/>
</dbReference>
<protein>
    <submittedName>
        <fullName evidence="5">Alpha/Beta hydrolase protein</fullName>
    </submittedName>
</protein>
<evidence type="ECO:0000256" key="3">
    <source>
        <dbReference type="SAM" id="MobiDB-lite"/>
    </source>
</evidence>
<dbReference type="InterPro" id="IPR002410">
    <property type="entry name" value="Peptidase_S33"/>
</dbReference>